<feature type="domain" description="DUF4131" evidence="8">
    <location>
        <begin position="44"/>
        <end position="195"/>
    </location>
</feature>
<feature type="transmembrane region" description="Helical" evidence="6">
    <location>
        <begin position="397"/>
        <end position="417"/>
    </location>
</feature>
<dbReference type="InterPro" id="IPR025405">
    <property type="entry name" value="DUF4131"/>
</dbReference>
<accession>A0ABU3GYX9</accession>
<dbReference type="Proteomes" id="UP001258315">
    <property type="component" value="Unassembled WGS sequence"/>
</dbReference>
<protein>
    <submittedName>
        <fullName evidence="9">Competence protein ComEC</fullName>
    </submittedName>
</protein>
<gene>
    <name evidence="9" type="ORF">QE417_004039</name>
</gene>
<dbReference type="EMBL" id="JAVLVU010000001">
    <property type="protein sequence ID" value="MDT3404967.1"/>
    <property type="molecule type" value="Genomic_DNA"/>
</dbReference>
<comment type="subcellular location">
    <subcellularLocation>
        <location evidence="1">Cell membrane</location>
        <topology evidence="1">Multi-pass membrane protein</topology>
    </subcellularLocation>
</comment>
<feature type="transmembrane region" description="Helical" evidence="6">
    <location>
        <begin position="36"/>
        <end position="56"/>
    </location>
</feature>
<evidence type="ECO:0000256" key="4">
    <source>
        <dbReference type="ARBA" id="ARBA00022989"/>
    </source>
</evidence>
<feature type="transmembrane region" description="Helical" evidence="6">
    <location>
        <begin position="263"/>
        <end position="283"/>
    </location>
</feature>
<evidence type="ECO:0000313" key="9">
    <source>
        <dbReference type="EMBL" id="MDT3404967.1"/>
    </source>
</evidence>
<dbReference type="InterPro" id="IPR004477">
    <property type="entry name" value="ComEC_N"/>
</dbReference>
<dbReference type="Pfam" id="PF13567">
    <property type="entry name" value="DUF4131"/>
    <property type="match status" value="1"/>
</dbReference>
<feature type="transmembrane region" description="Helical" evidence="6">
    <location>
        <begin position="365"/>
        <end position="385"/>
    </location>
</feature>
<dbReference type="RefSeq" id="WP_311952902.1">
    <property type="nucleotide sequence ID" value="NZ_JAVLVU010000001.1"/>
</dbReference>
<evidence type="ECO:0000256" key="6">
    <source>
        <dbReference type="SAM" id="Phobius"/>
    </source>
</evidence>
<feature type="transmembrane region" description="Helical" evidence="6">
    <location>
        <begin position="423"/>
        <end position="448"/>
    </location>
</feature>
<dbReference type="NCBIfam" id="TIGR00360">
    <property type="entry name" value="ComEC_N-term"/>
    <property type="match status" value="1"/>
</dbReference>
<evidence type="ECO:0000256" key="3">
    <source>
        <dbReference type="ARBA" id="ARBA00022692"/>
    </source>
</evidence>
<reference evidence="10" key="1">
    <citation type="submission" date="2023-07" db="EMBL/GenBank/DDBJ databases">
        <title>Functional and genomic diversity of the sorghum phyllosphere microbiome.</title>
        <authorList>
            <person name="Shade A."/>
        </authorList>
    </citation>
    <scope>NUCLEOTIDE SEQUENCE [LARGE SCALE GENOMIC DNA]</scope>
    <source>
        <strain evidence="10">SORGH_AS_0422</strain>
    </source>
</reference>
<dbReference type="InterPro" id="IPR052159">
    <property type="entry name" value="Competence_DNA_uptake"/>
</dbReference>
<evidence type="ECO:0000256" key="2">
    <source>
        <dbReference type="ARBA" id="ARBA00022475"/>
    </source>
</evidence>
<evidence type="ECO:0000256" key="1">
    <source>
        <dbReference type="ARBA" id="ARBA00004651"/>
    </source>
</evidence>
<feature type="transmembrane region" description="Helical" evidence="6">
    <location>
        <begin position="295"/>
        <end position="311"/>
    </location>
</feature>
<name>A0ABU3GYX9_9SPHI</name>
<feature type="domain" description="ComEC/Rec2-related protein" evidence="7">
    <location>
        <begin position="241"/>
        <end position="509"/>
    </location>
</feature>
<dbReference type="PANTHER" id="PTHR30619">
    <property type="entry name" value="DNA INTERNALIZATION/COMPETENCE PROTEIN COMEC/REC2"/>
    <property type="match status" value="1"/>
</dbReference>
<feature type="transmembrane region" description="Helical" evidence="6">
    <location>
        <begin position="491"/>
        <end position="512"/>
    </location>
</feature>
<comment type="caution">
    <text evidence="9">The sequence shown here is derived from an EMBL/GenBank/DDBJ whole genome shotgun (WGS) entry which is preliminary data.</text>
</comment>
<keyword evidence="10" id="KW-1185">Reference proteome</keyword>
<keyword evidence="2" id="KW-1003">Cell membrane</keyword>
<dbReference type="PANTHER" id="PTHR30619:SF1">
    <property type="entry name" value="RECOMBINATION PROTEIN 2"/>
    <property type="match status" value="1"/>
</dbReference>
<keyword evidence="5 6" id="KW-0472">Membrane</keyword>
<feature type="transmembrane region" description="Helical" evidence="6">
    <location>
        <begin position="519"/>
        <end position="538"/>
    </location>
</feature>
<evidence type="ECO:0000259" key="7">
    <source>
        <dbReference type="Pfam" id="PF03772"/>
    </source>
</evidence>
<keyword evidence="4 6" id="KW-1133">Transmembrane helix</keyword>
<feature type="transmembrane region" description="Helical" evidence="6">
    <location>
        <begin position="341"/>
        <end position="359"/>
    </location>
</feature>
<evidence type="ECO:0000313" key="10">
    <source>
        <dbReference type="Proteomes" id="UP001258315"/>
    </source>
</evidence>
<evidence type="ECO:0000259" key="8">
    <source>
        <dbReference type="Pfam" id="PF13567"/>
    </source>
</evidence>
<organism evidence="9 10">
    <name type="scientific">Mucilaginibacter terrae</name>
    <dbReference type="NCBI Taxonomy" id="1955052"/>
    <lineage>
        <taxon>Bacteria</taxon>
        <taxon>Pseudomonadati</taxon>
        <taxon>Bacteroidota</taxon>
        <taxon>Sphingobacteriia</taxon>
        <taxon>Sphingobacteriales</taxon>
        <taxon>Sphingobacteriaceae</taxon>
        <taxon>Mucilaginibacter</taxon>
    </lineage>
</organism>
<feature type="transmembrane region" description="Helical" evidence="6">
    <location>
        <begin position="63"/>
        <end position="85"/>
    </location>
</feature>
<proteinExistence type="predicted"/>
<evidence type="ECO:0000256" key="5">
    <source>
        <dbReference type="ARBA" id="ARBA00023136"/>
    </source>
</evidence>
<dbReference type="Pfam" id="PF03772">
    <property type="entry name" value="Competence"/>
    <property type="match status" value="1"/>
</dbReference>
<feature type="transmembrane region" description="Helical" evidence="6">
    <location>
        <begin position="12"/>
        <end position="30"/>
    </location>
</feature>
<keyword evidence="3 6" id="KW-0812">Transmembrane</keyword>
<feature type="transmembrane region" description="Helical" evidence="6">
    <location>
        <begin position="460"/>
        <end position="479"/>
    </location>
</feature>
<sequence>MLRAHKGEIPFFYWLMPFTAGIVCGIYYGVDQLLTFITATGIVSVTGFTILNLLYNRYNIHRYAWMGGLILNVFLLCAGWLLSYWHNDRNQDNYFAKHKAGYLVVQVSSEPKQKGIYTRFTAEVRQVIANQKHQATFGKILVTLTADSNAHLVNYGDVLVIPGSCKPIDPPFNPAEFNYKQYLAHQNIYYQSFLNRQQCRLVNYDAGNSILAFSLQLRQRLVNSIKQYLHTPEAAAIASTLLLGYKADLSPEVLQAYSQTGTIHILSVSGAHVAVIFLIISFLLKPFRHHRYGKMLNALLLLCILWGYTILTGLSPAAVRAAVMLSMVIISNAGTRPVHPLNVMAVSAMAMLLYNPFLITDVGFQLSYLAVFGLIAVQPIIAELWEPKHKWTNKLWQLCSFSLAAQLVTFPLSVYYFHQFPVYFLISNLLIILPAEAIVIVGITFLTSTFIPALAPFTKVAAYILEWLIIGLNKVLSYIEHWPYASLGRIWFNSWEHLLLYAIIFSLIYFVIYKKGKQLITTLACILILCTSLSWKAIRKQSTGHIIFFNVKKNTAILFRHNDKAVLLTDLLPNEKNYQYSVQPCLDSLGIESLQLCKLQHNLKNTFFSKHLNYIQFENKTVILFNPSIQNTVLPHKIGVDYLFYTRNPHSNLTFIRNNYNFKHFIVDAGVSAKRTQLLKHEADSLHINIIGLRRNKSYIVASNH</sequence>